<dbReference type="EMBL" id="FNDU01000001">
    <property type="protein sequence ID" value="SDH50537.1"/>
    <property type="molecule type" value="Genomic_DNA"/>
</dbReference>
<keyword evidence="1" id="KW-0812">Transmembrane</keyword>
<dbReference type="AlphaFoldDB" id="A0A1G8CY75"/>
<evidence type="ECO:0000313" key="3">
    <source>
        <dbReference type="Proteomes" id="UP000199017"/>
    </source>
</evidence>
<dbReference type="OrthoDB" id="5459053at2"/>
<dbReference type="Pfam" id="PF04307">
    <property type="entry name" value="YdjM"/>
    <property type="match status" value="1"/>
</dbReference>
<dbReference type="STRING" id="930129.SAMN05216352_101491"/>
<dbReference type="RefSeq" id="WP_091580372.1">
    <property type="nucleotide sequence ID" value="NZ_FNDU01000001.1"/>
</dbReference>
<organism evidence="2 3">
    <name type="scientific">Alteribacillus bidgolensis</name>
    <dbReference type="NCBI Taxonomy" id="930129"/>
    <lineage>
        <taxon>Bacteria</taxon>
        <taxon>Bacillati</taxon>
        <taxon>Bacillota</taxon>
        <taxon>Bacilli</taxon>
        <taxon>Bacillales</taxon>
        <taxon>Bacillaceae</taxon>
        <taxon>Alteribacillus</taxon>
    </lineage>
</organism>
<keyword evidence="1" id="KW-0472">Membrane</keyword>
<dbReference type="InterPro" id="IPR007404">
    <property type="entry name" value="YdjM-like"/>
</dbReference>
<accession>A0A1G8CY75</accession>
<evidence type="ECO:0000256" key="1">
    <source>
        <dbReference type="SAM" id="Phobius"/>
    </source>
</evidence>
<gene>
    <name evidence="2" type="ORF">SAMN05216352_101491</name>
</gene>
<keyword evidence="1" id="KW-1133">Transmembrane helix</keyword>
<protein>
    <submittedName>
        <fullName evidence="2">Inner membrane protein</fullName>
    </submittedName>
</protein>
<proteinExistence type="predicted"/>
<dbReference type="Proteomes" id="UP000199017">
    <property type="component" value="Unassembled WGS sequence"/>
</dbReference>
<dbReference type="PANTHER" id="PTHR35531:SF1">
    <property type="entry name" value="INNER MEMBRANE PROTEIN YBCI-RELATED"/>
    <property type="match status" value="1"/>
</dbReference>
<feature type="transmembrane region" description="Helical" evidence="1">
    <location>
        <begin position="70"/>
        <end position="92"/>
    </location>
</feature>
<dbReference type="PANTHER" id="PTHR35531">
    <property type="entry name" value="INNER MEMBRANE PROTEIN YBCI-RELATED"/>
    <property type="match status" value="1"/>
</dbReference>
<reference evidence="2 3" key="1">
    <citation type="submission" date="2016-10" db="EMBL/GenBank/DDBJ databases">
        <authorList>
            <person name="de Groot N.N."/>
        </authorList>
    </citation>
    <scope>NUCLEOTIDE SEQUENCE [LARGE SCALE GENOMIC DNA]</scope>
    <source>
        <strain evidence="3">P4B,CCM 7963,CECT 7998,DSM 25260,IBRC-M 10614,KCTC 13821</strain>
    </source>
</reference>
<feature type="transmembrane region" description="Helical" evidence="1">
    <location>
        <begin position="29"/>
        <end position="49"/>
    </location>
</feature>
<feature type="transmembrane region" description="Helical" evidence="1">
    <location>
        <begin position="140"/>
        <end position="160"/>
    </location>
</feature>
<sequence length="166" mass="17864">MNAGTHTIGAAAAGAACYAFYSMPFQLESIHGAIFVGSTIAGGLIPDICQPFSWIGRRLGLISKMVNKIFGHRTFTHSLLFLVFLFLTSGAVQENWAAPFQYGLTIGAASHLLLDMLTPRGVALLYPAKFYIKAPLTTKTGSIMGEGVIGFLMMAWIVYFSTTMTG</sequence>
<keyword evidence="3" id="KW-1185">Reference proteome</keyword>
<feature type="transmembrane region" description="Helical" evidence="1">
    <location>
        <begin position="104"/>
        <end position="128"/>
    </location>
</feature>
<evidence type="ECO:0000313" key="2">
    <source>
        <dbReference type="EMBL" id="SDH50537.1"/>
    </source>
</evidence>
<name>A0A1G8CY75_9BACI</name>